<dbReference type="EMBL" id="BSOH01000005">
    <property type="protein sequence ID" value="GLR16463.1"/>
    <property type="molecule type" value="Genomic_DNA"/>
</dbReference>
<dbReference type="InterPro" id="IPR015421">
    <property type="entry name" value="PyrdxlP-dep_Trfase_major"/>
</dbReference>
<dbReference type="Pfam" id="PF01053">
    <property type="entry name" value="Cys_Met_Meta_PP"/>
    <property type="match status" value="1"/>
</dbReference>
<evidence type="ECO:0000256" key="1">
    <source>
        <dbReference type="ARBA" id="ARBA00001933"/>
    </source>
</evidence>
<dbReference type="FunFam" id="3.40.640.10:FF:000046">
    <property type="entry name" value="Cystathionine gamma-lyase"/>
    <property type="match status" value="1"/>
</dbReference>
<dbReference type="PANTHER" id="PTHR11808:SF80">
    <property type="entry name" value="CYSTATHIONINE GAMMA-LYASE"/>
    <property type="match status" value="1"/>
</dbReference>
<dbReference type="Proteomes" id="UP001156666">
    <property type="component" value="Unassembled WGS sequence"/>
</dbReference>
<comment type="cofactor">
    <cofactor evidence="1 4">
        <name>pyridoxal 5'-phosphate</name>
        <dbReference type="ChEBI" id="CHEBI:597326"/>
    </cofactor>
</comment>
<dbReference type="PIRSF" id="PIRSF001434">
    <property type="entry name" value="CGS"/>
    <property type="match status" value="1"/>
</dbReference>
<reference evidence="5" key="2">
    <citation type="submission" date="2023-01" db="EMBL/GenBank/DDBJ databases">
        <title>Draft genome sequence of Portibacter lacus strain NBRC 108769.</title>
        <authorList>
            <person name="Sun Q."/>
            <person name="Mori K."/>
        </authorList>
    </citation>
    <scope>NUCLEOTIDE SEQUENCE</scope>
    <source>
        <strain evidence="5">NBRC 108769</strain>
    </source>
</reference>
<sequence length="391" mass="43516">MAKDEELSYILNHLGEDRSKYYNAVSPPIIQSSNFVFNSFAEFKEAITNESSSHIYTRGNNPTVEILRKKIAALEKTEDCLAFASGSGAIASTVLAFLSHGDHIICVENPYGWTKILVTVVLPRFGITYDFVDGSKMSEIENAIKPNTRMLLLESPNTATFALQDLEACARLAKKHNILTAIDNSYCSPIYQNPAEFGIDLILHSGTKYINGHSDVMCGFVCGSKEHIDHIFHFATMTLGNILPPAEAALVLRGIRTLDLRIRRSHASSEKVIDFLKGHEMVEKVLYPWDDEFPQAALARKQMSGAGGLFSILLATTDRKQIETFCYAMKAFLFAVSWGGHESLVLPFCSKLDIDERPNPGVPVNLVRFYIGLEDPDFLISDIKQALEEIK</sequence>
<dbReference type="PROSITE" id="PS00868">
    <property type="entry name" value="CYS_MET_METAB_PP"/>
    <property type="match status" value="1"/>
</dbReference>
<accession>A0AA37SL44</accession>
<dbReference type="GO" id="GO:0005737">
    <property type="term" value="C:cytoplasm"/>
    <property type="evidence" value="ECO:0007669"/>
    <property type="project" value="TreeGrafter"/>
</dbReference>
<evidence type="ECO:0000256" key="2">
    <source>
        <dbReference type="ARBA" id="ARBA00022898"/>
    </source>
</evidence>
<protein>
    <submittedName>
        <fullName evidence="5">Cystathionine gamma-synthase</fullName>
    </submittedName>
</protein>
<evidence type="ECO:0000256" key="4">
    <source>
        <dbReference type="RuleBase" id="RU362118"/>
    </source>
</evidence>
<feature type="modified residue" description="N6-(pyridoxal phosphate)lysine" evidence="3">
    <location>
        <position position="208"/>
    </location>
</feature>
<name>A0AA37SL44_9BACT</name>
<gene>
    <name evidence="5" type="ORF">GCM10007940_10780</name>
</gene>
<dbReference type="GO" id="GO:0030170">
    <property type="term" value="F:pyridoxal phosphate binding"/>
    <property type="evidence" value="ECO:0007669"/>
    <property type="project" value="InterPro"/>
</dbReference>
<comment type="caution">
    <text evidence="5">The sequence shown here is derived from an EMBL/GenBank/DDBJ whole genome shotgun (WGS) entry which is preliminary data.</text>
</comment>
<dbReference type="AlphaFoldDB" id="A0AA37SL44"/>
<keyword evidence="2 3" id="KW-0663">Pyridoxal phosphate</keyword>
<dbReference type="InterPro" id="IPR015422">
    <property type="entry name" value="PyrdxlP-dep_Trfase_small"/>
</dbReference>
<comment type="similarity">
    <text evidence="4">Belongs to the trans-sulfuration enzymes family.</text>
</comment>
<dbReference type="RefSeq" id="WP_235293266.1">
    <property type="nucleotide sequence ID" value="NZ_BSOH01000005.1"/>
</dbReference>
<dbReference type="InterPro" id="IPR015424">
    <property type="entry name" value="PyrdxlP-dep_Trfase"/>
</dbReference>
<proteinExistence type="inferred from homology"/>
<dbReference type="InterPro" id="IPR000277">
    <property type="entry name" value="Cys/Met-Metab_PyrdxlP-dep_enz"/>
</dbReference>
<evidence type="ECO:0000313" key="6">
    <source>
        <dbReference type="Proteomes" id="UP001156666"/>
    </source>
</evidence>
<dbReference type="PANTHER" id="PTHR11808">
    <property type="entry name" value="TRANS-SULFURATION ENZYME FAMILY MEMBER"/>
    <property type="match status" value="1"/>
</dbReference>
<organism evidence="5 6">
    <name type="scientific">Portibacter lacus</name>
    <dbReference type="NCBI Taxonomy" id="1099794"/>
    <lineage>
        <taxon>Bacteria</taxon>
        <taxon>Pseudomonadati</taxon>
        <taxon>Bacteroidota</taxon>
        <taxon>Saprospiria</taxon>
        <taxon>Saprospirales</taxon>
        <taxon>Haliscomenobacteraceae</taxon>
        <taxon>Portibacter</taxon>
    </lineage>
</organism>
<reference evidence="5" key="1">
    <citation type="journal article" date="2014" name="Int. J. Syst. Evol. Microbiol.">
        <title>Complete genome sequence of Corynebacterium casei LMG S-19264T (=DSM 44701T), isolated from a smear-ripened cheese.</title>
        <authorList>
            <consortium name="US DOE Joint Genome Institute (JGI-PGF)"/>
            <person name="Walter F."/>
            <person name="Albersmeier A."/>
            <person name="Kalinowski J."/>
            <person name="Ruckert C."/>
        </authorList>
    </citation>
    <scope>NUCLEOTIDE SEQUENCE</scope>
    <source>
        <strain evidence="5">NBRC 108769</strain>
    </source>
</reference>
<dbReference type="Gene3D" id="3.40.640.10">
    <property type="entry name" value="Type I PLP-dependent aspartate aminotransferase-like (Major domain)"/>
    <property type="match status" value="1"/>
</dbReference>
<dbReference type="GO" id="GO:0016846">
    <property type="term" value="F:carbon-sulfur lyase activity"/>
    <property type="evidence" value="ECO:0007669"/>
    <property type="project" value="TreeGrafter"/>
</dbReference>
<dbReference type="SUPFAM" id="SSF53383">
    <property type="entry name" value="PLP-dependent transferases"/>
    <property type="match status" value="1"/>
</dbReference>
<dbReference type="Gene3D" id="3.90.1150.10">
    <property type="entry name" value="Aspartate Aminotransferase, domain 1"/>
    <property type="match status" value="1"/>
</dbReference>
<dbReference type="CDD" id="cd00614">
    <property type="entry name" value="CGS_like"/>
    <property type="match status" value="1"/>
</dbReference>
<dbReference type="GO" id="GO:0019346">
    <property type="term" value="P:transsulfuration"/>
    <property type="evidence" value="ECO:0007669"/>
    <property type="project" value="InterPro"/>
</dbReference>
<dbReference type="InterPro" id="IPR054542">
    <property type="entry name" value="Cys_met_metab_PP"/>
</dbReference>
<evidence type="ECO:0000256" key="3">
    <source>
        <dbReference type="PIRSR" id="PIRSR001434-2"/>
    </source>
</evidence>
<evidence type="ECO:0000313" key="5">
    <source>
        <dbReference type="EMBL" id="GLR16463.1"/>
    </source>
</evidence>
<keyword evidence="6" id="KW-1185">Reference proteome</keyword>